<evidence type="ECO:0000259" key="3">
    <source>
        <dbReference type="SMART" id="SM00822"/>
    </source>
</evidence>
<dbReference type="InterPro" id="IPR051122">
    <property type="entry name" value="SDR_DHRS6-like"/>
</dbReference>
<comment type="similarity">
    <text evidence="1">Belongs to the short-chain dehydrogenases/reductases (SDR) family.</text>
</comment>
<dbReference type="PANTHER" id="PTHR43477">
    <property type="entry name" value="DIHYDROANTICAPSIN 7-DEHYDROGENASE"/>
    <property type="match status" value="1"/>
</dbReference>
<dbReference type="RefSeq" id="WP_109063036.1">
    <property type="nucleotide sequence ID" value="NZ_QETA01000008.1"/>
</dbReference>
<dbReference type="GO" id="GO:0016491">
    <property type="term" value="F:oxidoreductase activity"/>
    <property type="evidence" value="ECO:0007669"/>
    <property type="project" value="UniProtKB-KW"/>
</dbReference>
<feature type="domain" description="Ketoreductase" evidence="3">
    <location>
        <begin position="14"/>
        <end position="166"/>
    </location>
</feature>
<organism evidence="4 5">
    <name type="scientific">Corticimicrobacter populi</name>
    <dbReference type="NCBI Taxonomy" id="2175229"/>
    <lineage>
        <taxon>Bacteria</taxon>
        <taxon>Pseudomonadati</taxon>
        <taxon>Pseudomonadota</taxon>
        <taxon>Betaproteobacteria</taxon>
        <taxon>Burkholderiales</taxon>
        <taxon>Alcaligenaceae</taxon>
        <taxon>Corticimicrobacter</taxon>
    </lineage>
</organism>
<dbReference type="FunFam" id="3.40.50.720:FF:000084">
    <property type="entry name" value="Short-chain dehydrogenase reductase"/>
    <property type="match status" value="1"/>
</dbReference>
<gene>
    <name evidence="4" type="ORF">DD235_15540</name>
</gene>
<evidence type="ECO:0000256" key="2">
    <source>
        <dbReference type="ARBA" id="ARBA00023002"/>
    </source>
</evidence>
<dbReference type="Gene3D" id="3.40.50.720">
    <property type="entry name" value="NAD(P)-binding Rossmann-like Domain"/>
    <property type="match status" value="1"/>
</dbReference>
<dbReference type="InterPro" id="IPR002347">
    <property type="entry name" value="SDR_fam"/>
</dbReference>
<reference evidence="5" key="1">
    <citation type="submission" date="2018-05" db="EMBL/GenBank/DDBJ databases">
        <authorList>
            <person name="Li Y."/>
        </authorList>
    </citation>
    <scope>NUCLEOTIDE SEQUENCE [LARGE SCALE GENOMIC DNA]</scope>
    <source>
        <strain evidence="5">3d-2-2</strain>
    </source>
</reference>
<dbReference type="AlphaFoldDB" id="A0A2V1JXU4"/>
<dbReference type="SUPFAM" id="SSF51735">
    <property type="entry name" value="NAD(P)-binding Rossmann-fold domains"/>
    <property type="match status" value="1"/>
</dbReference>
<dbReference type="Proteomes" id="UP000245212">
    <property type="component" value="Unassembled WGS sequence"/>
</dbReference>
<proteinExistence type="inferred from homology"/>
<dbReference type="PANTHER" id="PTHR43477:SF1">
    <property type="entry name" value="DIHYDROANTICAPSIN 7-DEHYDROGENASE"/>
    <property type="match status" value="1"/>
</dbReference>
<dbReference type="Pfam" id="PF13561">
    <property type="entry name" value="adh_short_C2"/>
    <property type="match status" value="1"/>
</dbReference>
<dbReference type="PRINTS" id="PR00081">
    <property type="entry name" value="GDHRDH"/>
</dbReference>
<dbReference type="InterPro" id="IPR036291">
    <property type="entry name" value="NAD(P)-bd_dom_sf"/>
</dbReference>
<dbReference type="InterPro" id="IPR057326">
    <property type="entry name" value="KR_dom"/>
</dbReference>
<name>A0A2V1JXU4_9BURK</name>
<accession>A0A2V1JXU4</accession>
<sequence>MSSTAHYPFSVAGKTVMVTGASSGLGRHIALVLARRGARLVLTGRDADRLRETHEALPGEGHVRVEADLTLDADRDRLAQACSSLDGVVHCAGIQKHCPVRQLTESLMTEMYQVNFLAPVMLTQRLLQGNRIAQQGSIIFMLSTAAHIGTRGLGPYSAMKAGLLGIIKCLSLEQAKRKIRVNGISPSAIATPMWETHQAQLEAQKARHPLGLGTPDDVANGVVYMLSDASRWVTGTSLVMDGGAVI</sequence>
<dbReference type="CDD" id="cd05233">
    <property type="entry name" value="SDR_c"/>
    <property type="match status" value="1"/>
</dbReference>
<evidence type="ECO:0000313" key="4">
    <source>
        <dbReference type="EMBL" id="PWF21229.1"/>
    </source>
</evidence>
<keyword evidence="2" id="KW-0560">Oxidoreductase</keyword>
<dbReference type="SMART" id="SM00822">
    <property type="entry name" value="PKS_KR"/>
    <property type="match status" value="1"/>
</dbReference>
<comment type="caution">
    <text evidence="4">The sequence shown here is derived from an EMBL/GenBank/DDBJ whole genome shotgun (WGS) entry which is preliminary data.</text>
</comment>
<dbReference type="EMBL" id="QETA01000008">
    <property type="protein sequence ID" value="PWF21229.1"/>
    <property type="molecule type" value="Genomic_DNA"/>
</dbReference>
<protein>
    <submittedName>
        <fullName evidence="4">3-oxoacyl-ACP reductase</fullName>
    </submittedName>
</protein>
<evidence type="ECO:0000313" key="5">
    <source>
        <dbReference type="Proteomes" id="UP000245212"/>
    </source>
</evidence>
<evidence type="ECO:0000256" key="1">
    <source>
        <dbReference type="ARBA" id="ARBA00006484"/>
    </source>
</evidence>
<keyword evidence="5" id="KW-1185">Reference proteome</keyword>